<comment type="caution">
    <text evidence="1">The sequence shown here is derived from an EMBL/GenBank/DDBJ whole genome shotgun (WGS) entry which is preliminary data.</text>
</comment>
<keyword evidence="2" id="KW-1185">Reference proteome</keyword>
<protein>
    <submittedName>
        <fullName evidence="1">Uncharacterized protein</fullName>
    </submittedName>
</protein>
<proteinExistence type="predicted"/>
<gene>
    <name evidence="1" type="ORF">G2W53_005677</name>
</gene>
<dbReference type="EMBL" id="JAAIUW010000003">
    <property type="protein sequence ID" value="KAF7837195.1"/>
    <property type="molecule type" value="Genomic_DNA"/>
</dbReference>
<evidence type="ECO:0000313" key="2">
    <source>
        <dbReference type="Proteomes" id="UP000634136"/>
    </source>
</evidence>
<dbReference type="Proteomes" id="UP000634136">
    <property type="component" value="Unassembled WGS sequence"/>
</dbReference>
<evidence type="ECO:0000313" key="1">
    <source>
        <dbReference type="EMBL" id="KAF7837195.1"/>
    </source>
</evidence>
<dbReference type="AlphaFoldDB" id="A0A835CE11"/>
<sequence length="24" mass="2650">MAPKWALLRPLSAHMQNLGAMALE</sequence>
<reference evidence="1" key="1">
    <citation type="submission" date="2020-09" db="EMBL/GenBank/DDBJ databases">
        <title>Genome-Enabled Discovery of Anthraquinone Biosynthesis in Senna tora.</title>
        <authorList>
            <person name="Kang S.-H."/>
            <person name="Pandey R.P."/>
            <person name="Lee C.-M."/>
            <person name="Sim J.-S."/>
            <person name="Jeong J.-T."/>
            <person name="Choi B.-S."/>
            <person name="Jung M."/>
            <person name="Ginzburg D."/>
            <person name="Zhao K."/>
            <person name="Won S.Y."/>
            <person name="Oh T.-J."/>
            <person name="Yu Y."/>
            <person name="Kim N.-H."/>
            <person name="Lee O.R."/>
            <person name="Lee T.-H."/>
            <person name="Bashyal P."/>
            <person name="Kim T.-S."/>
            <person name="Lee W.-H."/>
            <person name="Kawkins C."/>
            <person name="Kim C.-K."/>
            <person name="Kim J.S."/>
            <person name="Ahn B.O."/>
            <person name="Rhee S.Y."/>
            <person name="Sohng J.K."/>
        </authorList>
    </citation>
    <scope>NUCLEOTIDE SEQUENCE</scope>
    <source>
        <tissue evidence="1">Leaf</tissue>
    </source>
</reference>
<accession>A0A835CE11</accession>
<name>A0A835CE11_9FABA</name>
<organism evidence="1 2">
    <name type="scientific">Senna tora</name>
    <dbReference type="NCBI Taxonomy" id="362788"/>
    <lineage>
        <taxon>Eukaryota</taxon>
        <taxon>Viridiplantae</taxon>
        <taxon>Streptophyta</taxon>
        <taxon>Embryophyta</taxon>
        <taxon>Tracheophyta</taxon>
        <taxon>Spermatophyta</taxon>
        <taxon>Magnoliopsida</taxon>
        <taxon>eudicotyledons</taxon>
        <taxon>Gunneridae</taxon>
        <taxon>Pentapetalae</taxon>
        <taxon>rosids</taxon>
        <taxon>fabids</taxon>
        <taxon>Fabales</taxon>
        <taxon>Fabaceae</taxon>
        <taxon>Caesalpinioideae</taxon>
        <taxon>Cassia clade</taxon>
        <taxon>Senna</taxon>
    </lineage>
</organism>